<dbReference type="Proteomes" id="UP001597215">
    <property type="component" value="Unassembled WGS sequence"/>
</dbReference>
<accession>A0ABW4MB49</accession>
<sequence>MATPKQPAASAKTTASKPKRAAKSAAKPKAAPAKTAVAKAKPNPGKVETEVKTKMKTEFANIKDKAADRAREAATSGKDKASEALEGVGKILRESAEQIDEKVGTQYGDYARKAADAVDDFATKIDAKQVDDILEDTRQFIRKSPGAAIGAAAAIGFVLARLVRSGRD</sequence>
<evidence type="ECO:0000313" key="2">
    <source>
        <dbReference type="EMBL" id="MFD1766278.1"/>
    </source>
</evidence>
<feature type="region of interest" description="Disordered" evidence="1">
    <location>
        <begin position="63"/>
        <end position="83"/>
    </location>
</feature>
<feature type="compositionally biased region" description="Low complexity" evidence="1">
    <location>
        <begin position="23"/>
        <end position="42"/>
    </location>
</feature>
<feature type="compositionally biased region" description="Low complexity" evidence="1">
    <location>
        <begin position="1"/>
        <end position="16"/>
    </location>
</feature>
<reference evidence="3" key="1">
    <citation type="journal article" date="2019" name="Int. J. Syst. Evol. Microbiol.">
        <title>The Global Catalogue of Microorganisms (GCM) 10K type strain sequencing project: providing services to taxonomists for standard genome sequencing and annotation.</title>
        <authorList>
            <consortium name="The Broad Institute Genomics Platform"/>
            <consortium name="The Broad Institute Genome Sequencing Center for Infectious Disease"/>
            <person name="Wu L."/>
            <person name="Ma J."/>
        </authorList>
    </citation>
    <scope>NUCLEOTIDE SEQUENCE [LARGE SCALE GENOMIC DNA]</scope>
    <source>
        <strain evidence="3">CGMCC 1.12449</strain>
    </source>
</reference>
<keyword evidence="3" id="KW-1185">Reference proteome</keyword>
<dbReference type="EMBL" id="JBHUEL010000004">
    <property type="protein sequence ID" value="MFD1766278.1"/>
    <property type="molecule type" value="Genomic_DNA"/>
</dbReference>
<name>A0ABW4MB49_9SPHN</name>
<proteinExistence type="predicted"/>
<gene>
    <name evidence="2" type="ORF">ACFSAG_05420</name>
</gene>
<protein>
    <recommendedName>
        <fullName evidence="4">DUF883 family protein</fullName>
    </recommendedName>
</protein>
<comment type="caution">
    <text evidence="2">The sequence shown here is derived from an EMBL/GenBank/DDBJ whole genome shotgun (WGS) entry which is preliminary data.</text>
</comment>
<evidence type="ECO:0008006" key="4">
    <source>
        <dbReference type="Google" id="ProtNLM"/>
    </source>
</evidence>
<dbReference type="RefSeq" id="WP_381512201.1">
    <property type="nucleotide sequence ID" value="NZ_JBHUEL010000004.1"/>
</dbReference>
<organism evidence="2 3">
    <name type="scientific">Sphingorhabdus buctiana</name>
    <dbReference type="NCBI Taxonomy" id="1508805"/>
    <lineage>
        <taxon>Bacteria</taxon>
        <taxon>Pseudomonadati</taxon>
        <taxon>Pseudomonadota</taxon>
        <taxon>Alphaproteobacteria</taxon>
        <taxon>Sphingomonadales</taxon>
        <taxon>Sphingomonadaceae</taxon>
        <taxon>Sphingorhabdus</taxon>
    </lineage>
</organism>
<evidence type="ECO:0000313" key="3">
    <source>
        <dbReference type="Proteomes" id="UP001597215"/>
    </source>
</evidence>
<evidence type="ECO:0000256" key="1">
    <source>
        <dbReference type="SAM" id="MobiDB-lite"/>
    </source>
</evidence>
<feature type="region of interest" description="Disordered" evidence="1">
    <location>
        <begin position="1"/>
        <end position="50"/>
    </location>
</feature>